<feature type="active site" description="Proton donor" evidence="5">
    <location>
        <position position="128"/>
    </location>
</feature>
<evidence type="ECO:0000313" key="8">
    <source>
        <dbReference type="Proteomes" id="UP000460435"/>
    </source>
</evidence>
<evidence type="ECO:0000259" key="6">
    <source>
        <dbReference type="SMART" id="SM00226"/>
    </source>
</evidence>
<dbReference type="CDD" id="cd16343">
    <property type="entry name" value="LMWPTP"/>
    <property type="match status" value="1"/>
</dbReference>
<keyword evidence="3" id="KW-0378">Hydrolase</keyword>
<evidence type="ECO:0000313" key="7">
    <source>
        <dbReference type="EMBL" id="NDL60122.1"/>
    </source>
</evidence>
<feature type="active site" description="Nucleophile" evidence="5">
    <location>
        <position position="13"/>
    </location>
</feature>
<feature type="domain" description="Phosphotyrosine protein phosphatase I" evidence="6">
    <location>
        <begin position="1"/>
        <end position="154"/>
    </location>
</feature>
<keyword evidence="4" id="KW-0904">Protein phosphatase</keyword>
<comment type="similarity">
    <text evidence="1">Belongs to the low molecular weight phosphotyrosine protein phosphatase family.</text>
</comment>
<dbReference type="InterPro" id="IPR050438">
    <property type="entry name" value="LMW_PTPase"/>
</dbReference>
<gene>
    <name evidence="7" type="ORF">F7O44_23910</name>
</gene>
<accession>A0A7K3MAW7</accession>
<proteinExistence type="inferred from homology"/>
<dbReference type="GO" id="GO:0004725">
    <property type="term" value="F:protein tyrosine phosphatase activity"/>
    <property type="evidence" value="ECO:0007669"/>
    <property type="project" value="UniProtKB-EC"/>
</dbReference>
<feature type="active site" description="Nucleophile" evidence="5">
    <location>
        <position position="7"/>
    </location>
</feature>
<dbReference type="RefSeq" id="WP_162452962.1">
    <property type="nucleotide sequence ID" value="NZ_WLZY01000010.1"/>
</dbReference>
<dbReference type="SUPFAM" id="SSF52788">
    <property type="entry name" value="Phosphotyrosine protein phosphatases I"/>
    <property type="match status" value="1"/>
</dbReference>
<dbReference type="InterPro" id="IPR036196">
    <property type="entry name" value="Ptyr_pPase_sf"/>
</dbReference>
<dbReference type="EC" id="3.1.3.48" evidence="2"/>
<dbReference type="PANTHER" id="PTHR11717">
    <property type="entry name" value="LOW MOLECULAR WEIGHT PROTEIN TYROSINE PHOSPHATASE"/>
    <property type="match status" value="1"/>
</dbReference>
<dbReference type="EMBL" id="WLZY01000010">
    <property type="protein sequence ID" value="NDL60122.1"/>
    <property type="molecule type" value="Genomic_DNA"/>
</dbReference>
<evidence type="ECO:0000256" key="2">
    <source>
        <dbReference type="ARBA" id="ARBA00013064"/>
    </source>
</evidence>
<comment type="caution">
    <text evidence="7">The sequence shown here is derived from an EMBL/GenBank/DDBJ whole genome shotgun (WGS) entry which is preliminary data.</text>
</comment>
<dbReference type="SMART" id="SM00226">
    <property type="entry name" value="LMWPc"/>
    <property type="match status" value="1"/>
</dbReference>
<protein>
    <recommendedName>
        <fullName evidence="2">protein-tyrosine-phosphatase</fullName>
        <ecNumber evidence="2">3.1.3.48</ecNumber>
    </recommendedName>
</protein>
<name>A0A7K3MAW7_9ACTN</name>
<dbReference type="PANTHER" id="PTHR11717:SF7">
    <property type="entry name" value="LOW MOLECULAR WEIGHT PHOSPHOTYROSINE PROTEIN PHOSPHATASE"/>
    <property type="match status" value="1"/>
</dbReference>
<dbReference type="InterPro" id="IPR023485">
    <property type="entry name" value="Ptyr_pPase"/>
</dbReference>
<sequence>MRACVVCAGNICRSPIAEAVFTEHLAAAGMAEYVRIESAGTGGWHVGEPADPRALATLRAHGYDASRHHARQFQASWFDDFDLVIALDRANAADLRRLAPVESARDKIRLLRSYDPAAHGTSDLDVPDPYYGDDSGFEHVLRLVEAAGAGFTAQIKAELDPASRTDSPKAP</sequence>
<evidence type="ECO:0000256" key="3">
    <source>
        <dbReference type="ARBA" id="ARBA00022801"/>
    </source>
</evidence>
<dbReference type="PRINTS" id="PR00719">
    <property type="entry name" value="LMWPTPASE"/>
</dbReference>
<evidence type="ECO:0000256" key="1">
    <source>
        <dbReference type="ARBA" id="ARBA00011063"/>
    </source>
</evidence>
<keyword evidence="8" id="KW-1185">Reference proteome</keyword>
<dbReference type="InterPro" id="IPR017867">
    <property type="entry name" value="Tyr_phospatase_low_mol_wt"/>
</dbReference>
<evidence type="ECO:0000256" key="4">
    <source>
        <dbReference type="ARBA" id="ARBA00022912"/>
    </source>
</evidence>
<dbReference type="Proteomes" id="UP000460435">
    <property type="component" value="Unassembled WGS sequence"/>
</dbReference>
<dbReference type="Gene3D" id="3.40.50.2300">
    <property type="match status" value="1"/>
</dbReference>
<evidence type="ECO:0000256" key="5">
    <source>
        <dbReference type="PIRSR" id="PIRSR617867-1"/>
    </source>
</evidence>
<organism evidence="7 8">
    <name type="scientific">Phytoactinopolyspora mesophila</name>
    <dbReference type="NCBI Taxonomy" id="2650750"/>
    <lineage>
        <taxon>Bacteria</taxon>
        <taxon>Bacillati</taxon>
        <taxon>Actinomycetota</taxon>
        <taxon>Actinomycetes</taxon>
        <taxon>Jiangellales</taxon>
        <taxon>Jiangellaceae</taxon>
        <taxon>Phytoactinopolyspora</taxon>
    </lineage>
</organism>
<dbReference type="AlphaFoldDB" id="A0A7K3MAW7"/>
<reference evidence="7 8" key="1">
    <citation type="submission" date="2019-11" db="EMBL/GenBank/DDBJ databases">
        <authorList>
            <person name="Li X.-J."/>
            <person name="Feng X.-M."/>
        </authorList>
    </citation>
    <scope>NUCLEOTIDE SEQUENCE [LARGE SCALE GENOMIC DNA]</scope>
    <source>
        <strain evidence="7 8">XMNu-373</strain>
    </source>
</reference>
<dbReference type="Pfam" id="PF01451">
    <property type="entry name" value="LMWPc"/>
    <property type="match status" value="1"/>
</dbReference>